<sequence>MSRWSRERAAHDEYRRNRGGSEWWRVRERGDSGYSDGARRTGTLGLVPTFIIRNSIRESAGAGGDTEESD</sequence>
<organism evidence="1 2">
    <name type="scientific">Hypholoma sublateritium (strain FD-334 SS-4)</name>
    <dbReference type="NCBI Taxonomy" id="945553"/>
    <lineage>
        <taxon>Eukaryota</taxon>
        <taxon>Fungi</taxon>
        <taxon>Dikarya</taxon>
        <taxon>Basidiomycota</taxon>
        <taxon>Agaricomycotina</taxon>
        <taxon>Agaricomycetes</taxon>
        <taxon>Agaricomycetidae</taxon>
        <taxon>Agaricales</taxon>
        <taxon>Agaricineae</taxon>
        <taxon>Strophariaceae</taxon>
        <taxon>Hypholoma</taxon>
    </lineage>
</organism>
<protein>
    <submittedName>
        <fullName evidence="1">Uncharacterized protein</fullName>
    </submittedName>
</protein>
<dbReference type="Proteomes" id="UP000054270">
    <property type="component" value="Unassembled WGS sequence"/>
</dbReference>
<proteinExistence type="predicted"/>
<gene>
    <name evidence="1" type="ORF">HYPSUDRAFT_49509</name>
</gene>
<dbReference type="EMBL" id="KN817704">
    <property type="protein sequence ID" value="KJA13932.1"/>
    <property type="molecule type" value="Genomic_DNA"/>
</dbReference>
<keyword evidence="2" id="KW-1185">Reference proteome</keyword>
<evidence type="ECO:0000313" key="1">
    <source>
        <dbReference type="EMBL" id="KJA13932.1"/>
    </source>
</evidence>
<evidence type="ECO:0000313" key="2">
    <source>
        <dbReference type="Proteomes" id="UP000054270"/>
    </source>
</evidence>
<dbReference type="AlphaFoldDB" id="A0A0D2KH64"/>
<accession>A0A0D2KH64</accession>
<name>A0A0D2KH64_HYPSF</name>
<reference evidence="2" key="1">
    <citation type="submission" date="2014-04" db="EMBL/GenBank/DDBJ databases">
        <title>Evolutionary Origins and Diversification of the Mycorrhizal Mutualists.</title>
        <authorList>
            <consortium name="DOE Joint Genome Institute"/>
            <consortium name="Mycorrhizal Genomics Consortium"/>
            <person name="Kohler A."/>
            <person name="Kuo A."/>
            <person name="Nagy L.G."/>
            <person name="Floudas D."/>
            <person name="Copeland A."/>
            <person name="Barry K.W."/>
            <person name="Cichocki N."/>
            <person name="Veneault-Fourrey C."/>
            <person name="LaButti K."/>
            <person name="Lindquist E.A."/>
            <person name="Lipzen A."/>
            <person name="Lundell T."/>
            <person name="Morin E."/>
            <person name="Murat C."/>
            <person name="Riley R."/>
            <person name="Ohm R."/>
            <person name="Sun H."/>
            <person name="Tunlid A."/>
            <person name="Henrissat B."/>
            <person name="Grigoriev I.V."/>
            <person name="Hibbett D.S."/>
            <person name="Martin F."/>
        </authorList>
    </citation>
    <scope>NUCLEOTIDE SEQUENCE [LARGE SCALE GENOMIC DNA]</scope>
    <source>
        <strain evidence="2">FD-334 SS-4</strain>
    </source>
</reference>